<dbReference type="EMBL" id="HBNR01073155">
    <property type="protein sequence ID" value="CAE4649110.1"/>
    <property type="molecule type" value="Transcribed_RNA"/>
</dbReference>
<evidence type="ECO:0000256" key="1">
    <source>
        <dbReference type="PROSITE-ProRule" id="PRU00723"/>
    </source>
</evidence>
<sequence>MHTSRSKTRPTGAGLLCASTKRKTTVRCAAANDEDLGSLFDSKADSKAEEKRPRTESEANNKAEESKPCAEAGEEQEDAKAEGSSAPSAGKKKEKEFAWMDSESEEGGDDEAAPAATEEAPEEKNEDEEPEVSAETLDEVQSFGRMMLLAPAMQKWLQGGRRGPADIVAACRALARTKFFDSDIIEDIYSVLRKLLRGERLDAAQTHDAIICLKTLNAYEKGVFSAVAKAFKAKTASMDAAMRNTWLEIFRGFGHDLEKDFLQLLEVPPVPPTMPSYRKVRCWHHSRDLCVLDGACTFSHDPRAPLSLGEGGREDWWRSKSVMMTQNQKTLGDGAYGLGPLGQGRLLGSSSAQ</sequence>
<dbReference type="InterPro" id="IPR000571">
    <property type="entry name" value="Znf_CCCH"/>
</dbReference>
<keyword evidence="1" id="KW-0862">Zinc</keyword>
<dbReference type="PROSITE" id="PS50103">
    <property type="entry name" value="ZF_C3H1"/>
    <property type="match status" value="1"/>
</dbReference>
<accession>A0A7S4VTH4</accession>
<gene>
    <name evidence="4" type="ORF">AMON00008_LOCUS51881</name>
</gene>
<dbReference type="AlphaFoldDB" id="A0A7S4VTH4"/>
<name>A0A7S4VTH4_9DINO</name>
<feature type="domain" description="C3H1-type" evidence="3">
    <location>
        <begin position="276"/>
        <end position="303"/>
    </location>
</feature>
<feature type="compositionally biased region" description="Basic and acidic residues" evidence="2">
    <location>
        <begin position="42"/>
        <end position="68"/>
    </location>
</feature>
<keyword evidence="1" id="KW-0863">Zinc-finger</keyword>
<feature type="region of interest" description="Disordered" evidence="2">
    <location>
        <begin position="1"/>
        <end position="135"/>
    </location>
</feature>
<feature type="zinc finger region" description="C3H1-type" evidence="1">
    <location>
        <begin position="276"/>
        <end position="303"/>
    </location>
</feature>
<reference evidence="4" key="1">
    <citation type="submission" date="2021-01" db="EMBL/GenBank/DDBJ databases">
        <authorList>
            <person name="Corre E."/>
            <person name="Pelletier E."/>
            <person name="Niang G."/>
            <person name="Scheremetjew M."/>
            <person name="Finn R."/>
            <person name="Kale V."/>
            <person name="Holt S."/>
            <person name="Cochrane G."/>
            <person name="Meng A."/>
            <person name="Brown T."/>
            <person name="Cohen L."/>
        </authorList>
    </citation>
    <scope>NUCLEOTIDE SEQUENCE</scope>
    <source>
        <strain evidence="4">CCMP3105</strain>
    </source>
</reference>
<dbReference type="GO" id="GO:0008270">
    <property type="term" value="F:zinc ion binding"/>
    <property type="evidence" value="ECO:0007669"/>
    <property type="project" value="UniProtKB-KW"/>
</dbReference>
<protein>
    <recommendedName>
        <fullName evidence="3">C3H1-type domain-containing protein</fullName>
    </recommendedName>
</protein>
<evidence type="ECO:0000256" key="2">
    <source>
        <dbReference type="SAM" id="MobiDB-lite"/>
    </source>
</evidence>
<feature type="compositionally biased region" description="Acidic residues" evidence="2">
    <location>
        <begin position="119"/>
        <end position="135"/>
    </location>
</feature>
<evidence type="ECO:0000313" key="4">
    <source>
        <dbReference type="EMBL" id="CAE4649110.1"/>
    </source>
</evidence>
<proteinExistence type="predicted"/>
<evidence type="ECO:0000259" key="3">
    <source>
        <dbReference type="PROSITE" id="PS50103"/>
    </source>
</evidence>
<organism evidence="4">
    <name type="scientific">Alexandrium monilatum</name>
    <dbReference type="NCBI Taxonomy" id="311494"/>
    <lineage>
        <taxon>Eukaryota</taxon>
        <taxon>Sar</taxon>
        <taxon>Alveolata</taxon>
        <taxon>Dinophyceae</taxon>
        <taxon>Gonyaulacales</taxon>
        <taxon>Pyrocystaceae</taxon>
        <taxon>Alexandrium</taxon>
    </lineage>
</organism>
<keyword evidence="1" id="KW-0479">Metal-binding</keyword>
<feature type="compositionally biased region" description="Acidic residues" evidence="2">
    <location>
        <begin position="102"/>
        <end position="112"/>
    </location>
</feature>